<dbReference type="Proteomes" id="UP000239532">
    <property type="component" value="Unassembled WGS sequence"/>
</dbReference>
<comment type="caution">
    <text evidence="1">The sequence shown here is derived from an EMBL/GenBank/DDBJ whole genome shotgun (WGS) entry which is preliminary data.</text>
</comment>
<protein>
    <submittedName>
        <fullName evidence="1">Uncharacterized protein</fullName>
    </submittedName>
</protein>
<evidence type="ECO:0000313" key="2">
    <source>
        <dbReference type="Proteomes" id="UP000239532"/>
    </source>
</evidence>
<dbReference type="EMBL" id="MQUC01000003">
    <property type="protein sequence ID" value="PRP67340.1"/>
    <property type="molecule type" value="Genomic_DNA"/>
</dbReference>
<gene>
    <name evidence="1" type="ORF">BST86_09650</name>
</gene>
<evidence type="ECO:0000313" key="1">
    <source>
        <dbReference type="EMBL" id="PRP67340.1"/>
    </source>
</evidence>
<keyword evidence="2" id="KW-1185">Reference proteome</keyword>
<dbReference type="AlphaFoldDB" id="A0A2S9WV24"/>
<accession>A0A2S9WV24</accession>
<proteinExistence type="predicted"/>
<reference evidence="1 2" key="1">
    <citation type="submission" date="2016-11" db="EMBL/GenBank/DDBJ databases">
        <title>Trade-off between light-utilization and light-protection in marine flavobacteria.</title>
        <authorList>
            <person name="Kumagai Y."/>
        </authorList>
    </citation>
    <scope>NUCLEOTIDE SEQUENCE [LARGE SCALE GENOMIC DNA]</scope>
    <source>
        <strain evidence="1 2">JCM 17109</strain>
    </source>
</reference>
<organism evidence="1 2">
    <name type="scientific">Nonlabens agnitus</name>
    <dbReference type="NCBI Taxonomy" id="870484"/>
    <lineage>
        <taxon>Bacteria</taxon>
        <taxon>Pseudomonadati</taxon>
        <taxon>Bacteroidota</taxon>
        <taxon>Flavobacteriia</taxon>
        <taxon>Flavobacteriales</taxon>
        <taxon>Flavobacteriaceae</taxon>
        <taxon>Nonlabens</taxon>
    </lineage>
</organism>
<sequence length="88" mass="9914">MANYNQFIMKRVLFVGFVALGSMSFIGTENIQIEEGDVDCFAKADGVIEDLREDTYFLHPDVVDAVWDDVFYNCSALNGQLLELAIIE</sequence>
<name>A0A2S9WV24_9FLAO</name>